<accession>A0A2U9CTC9</accession>
<proteinExistence type="predicted"/>
<gene>
    <name evidence="2" type="ORF">SMAX5B_008162</name>
</gene>
<evidence type="ECO:0000313" key="2">
    <source>
        <dbReference type="EMBL" id="AWP19915.1"/>
    </source>
</evidence>
<evidence type="ECO:0000256" key="1">
    <source>
        <dbReference type="SAM" id="MobiDB-lite"/>
    </source>
</evidence>
<feature type="compositionally biased region" description="Polar residues" evidence="1">
    <location>
        <begin position="27"/>
        <end position="43"/>
    </location>
</feature>
<keyword evidence="3" id="KW-1185">Reference proteome</keyword>
<dbReference type="Proteomes" id="UP000246464">
    <property type="component" value="Chromosome 20"/>
</dbReference>
<name>A0A2U9CTC9_SCOMX</name>
<protein>
    <submittedName>
        <fullName evidence="2">Uncharacterized protein</fullName>
    </submittedName>
</protein>
<dbReference type="AlphaFoldDB" id="A0A2U9CTC9"/>
<feature type="region of interest" description="Disordered" evidence="1">
    <location>
        <begin position="18"/>
        <end position="54"/>
    </location>
</feature>
<dbReference type="EMBL" id="CP026262">
    <property type="protein sequence ID" value="AWP19915.1"/>
    <property type="molecule type" value="Genomic_DNA"/>
</dbReference>
<sequence>MARVLHRRWATAMDQALTARDEDNEDSTTLWASPQTFRDSNGSLEDEVDEDGQL</sequence>
<reference evidence="2 3" key="1">
    <citation type="submission" date="2017-12" db="EMBL/GenBank/DDBJ databases">
        <title>Integrating genomic resources of turbot (Scophthalmus maximus) in depth evaluation of genetic and physical mapping variation across individuals.</title>
        <authorList>
            <person name="Martinez P."/>
        </authorList>
    </citation>
    <scope>NUCLEOTIDE SEQUENCE [LARGE SCALE GENOMIC DNA]</scope>
</reference>
<feature type="compositionally biased region" description="Acidic residues" evidence="1">
    <location>
        <begin position="44"/>
        <end position="54"/>
    </location>
</feature>
<organism evidence="2 3">
    <name type="scientific">Scophthalmus maximus</name>
    <name type="common">Turbot</name>
    <name type="synonym">Psetta maxima</name>
    <dbReference type="NCBI Taxonomy" id="52904"/>
    <lineage>
        <taxon>Eukaryota</taxon>
        <taxon>Metazoa</taxon>
        <taxon>Chordata</taxon>
        <taxon>Craniata</taxon>
        <taxon>Vertebrata</taxon>
        <taxon>Euteleostomi</taxon>
        <taxon>Actinopterygii</taxon>
        <taxon>Neopterygii</taxon>
        <taxon>Teleostei</taxon>
        <taxon>Neoteleostei</taxon>
        <taxon>Acanthomorphata</taxon>
        <taxon>Carangaria</taxon>
        <taxon>Pleuronectiformes</taxon>
        <taxon>Pleuronectoidei</taxon>
        <taxon>Scophthalmidae</taxon>
        <taxon>Scophthalmus</taxon>
    </lineage>
</organism>
<evidence type="ECO:0000313" key="3">
    <source>
        <dbReference type="Proteomes" id="UP000246464"/>
    </source>
</evidence>